<dbReference type="PANTHER" id="PTHR13255:SF0">
    <property type="entry name" value="ATAXIN-10"/>
    <property type="match status" value="1"/>
</dbReference>
<feature type="coiled-coil region" evidence="3">
    <location>
        <begin position="565"/>
        <end position="595"/>
    </location>
</feature>
<organism evidence="5 6">
    <name type="scientific">Pseudocohnilembus persalinus</name>
    <name type="common">Ciliate</name>
    <dbReference type="NCBI Taxonomy" id="266149"/>
    <lineage>
        <taxon>Eukaryota</taxon>
        <taxon>Sar</taxon>
        <taxon>Alveolata</taxon>
        <taxon>Ciliophora</taxon>
        <taxon>Intramacronucleata</taxon>
        <taxon>Oligohymenophorea</taxon>
        <taxon>Scuticociliatia</taxon>
        <taxon>Philasterida</taxon>
        <taxon>Pseudocohnilembidae</taxon>
        <taxon>Pseudocohnilembus</taxon>
    </lineage>
</organism>
<keyword evidence="6" id="KW-1185">Reference proteome</keyword>
<feature type="domain" description="Ataxin-10" evidence="4">
    <location>
        <begin position="485"/>
        <end position="559"/>
    </location>
</feature>
<accession>A0A0V0R812</accession>
<dbReference type="SUPFAM" id="SSF48371">
    <property type="entry name" value="ARM repeat"/>
    <property type="match status" value="1"/>
</dbReference>
<dbReference type="GO" id="GO:0051301">
    <property type="term" value="P:cell division"/>
    <property type="evidence" value="ECO:0007669"/>
    <property type="project" value="UniProtKB-KW"/>
</dbReference>
<dbReference type="PANTHER" id="PTHR13255">
    <property type="entry name" value="ATAXIN-10"/>
    <property type="match status" value="1"/>
</dbReference>
<keyword evidence="2" id="KW-0131">Cell cycle</keyword>
<dbReference type="InterPro" id="IPR051374">
    <property type="entry name" value="Ataxin-10/CTR86_families"/>
</dbReference>
<evidence type="ECO:0000313" key="6">
    <source>
        <dbReference type="Proteomes" id="UP000054937"/>
    </source>
</evidence>
<evidence type="ECO:0000256" key="2">
    <source>
        <dbReference type="ARBA" id="ARBA00023306"/>
    </source>
</evidence>
<dbReference type="OrthoDB" id="284971at2759"/>
<dbReference type="Pfam" id="PF09759">
    <property type="entry name" value="Atx10homo_assoc"/>
    <property type="match status" value="1"/>
</dbReference>
<evidence type="ECO:0000259" key="4">
    <source>
        <dbReference type="Pfam" id="PF09759"/>
    </source>
</evidence>
<gene>
    <name evidence="5" type="ORF">PPERSA_05451</name>
</gene>
<keyword evidence="3" id="KW-0175">Coiled coil</keyword>
<comment type="caution">
    <text evidence="5">The sequence shown here is derived from an EMBL/GenBank/DDBJ whole genome shotgun (WGS) entry which is preliminary data.</text>
</comment>
<dbReference type="InterPro" id="IPR016024">
    <property type="entry name" value="ARM-type_fold"/>
</dbReference>
<name>A0A0V0R812_PSEPJ</name>
<dbReference type="OMA" id="NINIYHM"/>
<dbReference type="AlphaFoldDB" id="A0A0V0R812"/>
<feature type="coiled-coil region" evidence="3">
    <location>
        <begin position="308"/>
        <end position="339"/>
    </location>
</feature>
<protein>
    <submittedName>
        <fullName evidence="5">Armadillo-type fold</fullName>
    </submittedName>
</protein>
<dbReference type="InParanoid" id="A0A0V0R812"/>
<keyword evidence="1" id="KW-0132">Cell division</keyword>
<dbReference type="InterPro" id="IPR019156">
    <property type="entry name" value="Ataxin-10_domain"/>
</dbReference>
<proteinExistence type="predicted"/>
<dbReference type="Proteomes" id="UP000054937">
    <property type="component" value="Unassembled WGS sequence"/>
</dbReference>
<sequence length="596" mass="71714">MDQLQQEILEAIQYLQFFTEKYQKEPIQVPEFTKLTKIFENLRAWATKPELQIIIKNELKSLNINIYHMIELIQKQGKNFEKQASFDSFFLQFLSNIITGNEENKEFIFEQIKSIETQNFKKIYLKIVENKNDHKFLKFITIFLHNFLEKLTDYDGIFLQFISSQNIKTLVQIILEDFFTNTDHEFEEQSQTAQFNKWILLMIAQFFKTQDFPKKKLQKFSENKEKQIIQNQQNISIYQYFINIFDEIQDNSQKEKYKQASFDFFIQLFQSFLDQKVQPSFLYEFIPDSMDIRCSYMNYKENMFKFSIADLDYILEQLIQNSEQLLEETYLNIDNIQKSELDAKIKSKINQHLQVVFESLRILSQITFLGGYNKNIQIYIYEYKNQIVLKNILEMLKLFRILNTTGTTDMKNLMKQVDFSDQLQKEYDQLQDEKFSNETSQERKQQIENERKQKLRQIQDEIIKQKLKLFQKVFDSCLSEELFSNTLRVLSNLTHIQKPVQDYISQNNYLQDCLSFSSGVEVHDPLSREWSIVLIRNLCDSNDEIQDKIAAMKVIHFDDKIKEIVQKYQMKRKELENIAEMYKDMQIQKNQQNQQE</sequence>
<evidence type="ECO:0000256" key="3">
    <source>
        <dbReference type="SAM" id="Coils"/>
    </source>
</evidence>
<dbReference type="GO" id="GO:0005829">
    <property type="term" value="C:cytosol"/>
    <property type="evidence" value="ECO:0007669"/>
    <property type="project" value="TreeGrafter"/>
</dbReference>
<evidence type="ECO:0000256" key="1">
    <source>
        <dbReference type="ARBA" id="ARBA00022618"/>
    </source>
</evidence>
<dbReference type="EMBL" id="LDAU01000025">
    <property type="protein sequence ID" value="KRX10631.1"/>
    <property type="molecule type" value="Genomic_DNA"/>
</dbReference>
<feature type="coiled-coil region" evidence="3">
    <location>
        <begin position="430"/>
        <end position="464"/>
    </location>
</feature>
<evidence type="ECO:0000313" key="5">
    <source>
        <dbReference type="EMBL" id="KRX10631.1"/>
    </source>
</evidence>
<reference evidence="5 6" key="1">
    <citation type="journal article" date="2015" name="Sci. Rep.">
        <title>Genome of the facultative scuticociliatosis pathogen Pseudocohnilembus persalinus provides insight into its virulence through horizontal gene transfer.</title>
        <authorList>
            <person name="Xiong J."/>
            <person name="Wang G."/>
            <person name="Cheng J."/>
            <person name="Tian M."/>
            <person name="Pan X."/>
            <person name="Warren A."/>
            <person name="Jiang C."/>
            <person name="Yuan D."/>
            <person name="Miao W."/>
        </authorList>
    </citation>
    <scope>NUCLEOTIDE SEQUENCE [LARGE SCALE GENOMIC DNA]</scope>
    <source>
        <strain evidence="5">36N120E</strain>
    </source>
</reference>